<dbReference type="InterPro" id="IPR020472">
    <property type="entry name" value="WD40_PAC1"/>
</dbReference>
<dbReference type="PRINTS" id="PR00320">
    <property type="entry name" value="GPROTEINBRPT"/>
</dbReference>
<dbReference type="EMBL" id="ML170194">
    <property type="protein sequence ID" value="TDL19688.1"/>
    <property type="molecule type" value="Genomic_DNA"/>
</dbReference>
<accession>A0A4Y7PXE3</accession>
<dbReference type="CDD" id="cd00200">
    <property type="entry name" value="WD40"/>
    <property type="match status" value="1"/>
</dbReference>
<dbReference type="InterPro" id="IPR011049">
    <property type="entry name" value="Serralysin-like_metalloprot_C"/>
</dbReference>
<keyword evidence="2" id="KW-0677">Repeat</keyword>
<dbReference type="PROSITE" id="PS50294">
    <property type="entry name" value="WD_REPEATS_REGION"/>
    <property type="match status" value="4"/>
</dbReference>
<gene>
    <name evidence="5" type="ORF">BD410DRAFT_773626</name>
</gene>
<organism evidence="5 6">
    <name type="scientific">Rickenella mellea</name>
    <dbReference type="NCBI Taxonomy" id="50990"/>
    <lineage>
        <taxon>Eukaryota</taxon>
        <taxon>Fungi</taxon>
        <taxon>Dikarya</taxon>
        <taxon>Basidiomycota</taxon>
        <taxon>Agaricomycotina</taxon>
        <taxon>Agaricomycetes</taxon>
        <taxon>Hymenochaetales</taxon>
        <taxon>Rickenellaceae</taxon>
        <taxon>Rickenella</taxon>
    </lineage>
</organism>
<feature type="repeat" description="WD" evidence="3">
    <location>
        <begin position="1025"/>
        <end position="1066"/>
    </location>
</feature>
<dbReference type="InterPro" id="IPR001680">
    <property type="entry name" value="WD40_rpt"/>
</dbReference>
<dbReference type="PROSITE" id="PS50837">
    <property type="entry name" value="NACHT"/>
    <property type="match status" value="1"/>
</dbReference>
<dbReference type="SUPFAM" id="SSF50978">
    <property type="entry name" value="WD40 repeat-like"/>
    <property type="match status" value="1"/>
</dbReference>
<evidence type="ECO:0000313" key="6">
    <source>
        <dbReference type="Proteomes" id="UP000294933"/>
    </source>
</evidence>
<feature type="repeat" description="WD" evidence="3">
    <location>
        <begin position="859"/>
        <end position="900"/>
    </location>
</feature>
<dbReference type="InterPro" id="IPR056884">
    <property type="entry name" value="NPHP3-like_N"/>
</dbReference>
<keyword evidence="6" id="KW-1185">Reference proteome</keyword>
<dbReference type="SUPFAM" id="SSF101967">
    <property type="entry name" value="Adhesin YadA, collagen-binding domain"/>
    <property type="match status" value="1"/>
</dbReference>
<feature type="domain" description="NACHT" evidence="4">
    <location>
        <begin position="332"/>
        <end position="477"/>
    </location>
</feature>
<dbReference type="InterPro" id="IPR019775">
    <property type="entry name" value="WD40_repeat_CS"/>
</dbReference>
<dbReference type="Gene3D" id="2.130.10.10">
    <property type="entry name" value="YVTN repeat-like/Quinoprotein amine dehydrogenase"/>
    <property type="match status" value="2"/>
</dbReference>
<dbReference type="SMART" id="SM00320">
    <property type="entry name" value="WD40"/>
    <property type="match status" value="5"/>
</dbReference>
<evidence type="ECO:0000259" key="4">
    <source>
        <dbReference type="PROSITE" id="PS50837"/>
    </source>
</evidence>
<dbReference type="Pfam" id="PF24883">
    <property type="entry name" value="NPHP3_N"/>
    <property type="match status" value="1"/>
</dbReference>
<evidence type="ECO:0000256" key="2">
    <source>
        <dbReference type="ARBA" id="ARBA00022737"/>
    </source>
</evidence>
<reference evidence="5 6" key="1">
    <citation type="submission" date="2018-06" db="EMBL/GenBank/DDBJ databases">
        <title>A transcriptomic atlas of mushroom development highlights an independent origin of complex multicellularity.</title>
        <authorList>
            <consortium name="DOE Joint Genome Institute"/>
            <person name="Krizsan K."/>
            <person name="Almasi E."/>
            <person name="Merenyi Z."/>
            <person name="Sahu N."/>
            <person name="Viragh M."/>
            <person name="Koszo T."/>
            <person name="Mondo S."/>
            <person name="Kiss B."/>
            <person name="Balint B."/>
            <person name="Kues U."/>
            <person name="Barry K."/>
            <person name="Hegedus J.C."/>
            <person name="Henrissat B."/>
            <person name="Johnson J."/>
            <person name="Lipzen A."/>
            <person name="Ohm R."/>
            <person name="Nagy I."/>
            <person name="Pangilinan J."/>
            <person name="Yan J."/>
            <person name="Xiong Y."/>
            <person name="Grigoriev I.V."/>
            <person name="Hibbett D.S."/>
            <person name="Nagy L.G."/>
        </authorList>
    </citation>
    <scope>NUCLEOTIDE SEQUENCE [LARGE SCALE GENOMIC DNA]</scope>
    <source>
        <strain evidence="5 6">SZMC22713</strain>
    </source>
</reference>
<evidence type="ECO:0000256" key="1">
    <source>
        <dbReference type="ARBA" id="ARBA00022574"/>
    </source>
</evidence>
<name>A0A4Y7PXE3_9AGAM</name>
<dbReference type="PROSITE" id="PS00678">
    <property type="entry name" value="WD_REPEATS_1"/>
    <property type="match status" value="3"/>
</dbReference>
<dbReference type="Proteomes" id="UP000294933">
    <property type="component" value="Unassembled WGS sequence"/>
</dbReference>
<proteinExistence type="predicted"/>
<evidence type="ECO:0000313" key="5">
    <source>
        <dbReference type="EMBL" id="TDL19688.1"/>
    </source>
</evidence>
<dbReference type="InterPro" id="IPR027417">
    <property type="entry name" value="P-loop_NTPase"/>
</dbReference>
<sequence>MSKLLSKIPTRSNKQVKHACTTLVNGLQTTLTVAKEVAGNVGVPGLQAGISALLVIIDVAKKTSQNVQDIEQLAKHIDSLCKILSDQRDGRPLSPDIIARIQKFSEVCTATAEKVQKMASRSRIERMINYNADAQTISGHIRTITLSLECFTVETNLAIEGKVDAVGDNVKAVGDDVQVVGDSVNVVGDTVTAVGENVKVVEGNVKVVGDSVTAVGDSVKVVEDGVKVVGENVTVVGDNVKLVGDNVKVVAEKLERVTEKFDSQDVPPPHVMSAVFDYKDRSPCMEGTRVAVLDEIYSWIGIKGHQHEGSMFRPRPRHDEDSAAQATSVDQHIFWINGPAGTGKTTIAYTVADTCRRHRVLGASFFCSRDDTDCSNPKHIFPTIAYQLGKICAEFQKVVTEAVKSNLDIGKSSVPYQLEELIIKPLCFAKEKFPQCVVVLDALDEFKDSDITSTILSALSHHIAELSLLKILITSRPEQGVITAFQLGDLPSATQRLNLHEIRLDIVQYDIQHYLTSNLASLSADYEWPSLSNNIYNLAHKSSGLFIFAVTAVRFIKDRNYSDPKGQLESLLCATSTVSVKSSPHYHLDQLYTQILTCAFPDISLSLVTRLKKVLGSIVLLQDPLSPHSLARLLNLQPNTVRQTLLHLHSMIIVPDNDSQVIQLIHPSFFDFITNSTRCSDLIFFVDTLTQHTMMTFTCLETMKCLKRDMCGIANSNVLNKEISDLPMLIATHIPSHLRYACRHWAFHLSHSIMSNSLLNIVKEFSIKFLLYWIEVCCLLDNLQSCTCFTRYCKAGTIELLDDCEHFINEFLEVLRISALLVYHSALLFTPQQTLLYKTYRNEILFSRNTVSISHFQTHKDYSNGIQSVAFSPDGRYIVSGSYNGTIQLWDAVSGAYLKTLNGHLHSIQSVAFSPDGIHLISGSDNGTVQLWDIVKGVYLNTFNSLGYIESVVFSPDGKYIMSASNNGIIQLWDVVSYVHLNTFNSHSNRVMTFSPDDVHIIPESEFYDGAVQLWHTINGVDFKIHEIHSKLKTVAFSPDSINLASGFDNGTIQLWDIISSAHLCTLNGCSYIKSVAFSLDCMYIVSGSVGNIIQVWNIISGKCIHQFEGNSWSASFVASSIYASQLSSLLPQSNSVFTSNALVSSNYVMETEWVYALK</sequence>
<dbReference type="InterPro" id="IPR007111">
    <property type="entry name" value="NACHT_NTPase"/>
</dbReference>
<dbReference type="PANTHER" id="PTHR19848:SF8">
    <property type="entry name" value="F-BOX AND WD REPEAT DOMAIN CONTAINING 7"/>
    <property type="match status" value="1"/>
</dbReference>
<keyword evidence="1 3" id="KW-0853">WD repeat</keyword>
<dbReference type="InterPro" id="IPR059179">
    <property type="entry name" value="MLKL-like_MCAfunc"/>
</dbReference>
<dbReference type="PANTHER" id="PTHR19848">
    <property type="entry name" value="WD40 REPEAT PROTEIN"/>
    <property type="match status" value="1"/>
</dbReference>
<evidence type="ECO:0000256" key="3">
    <source>
        <dbReference type="PROSITE-ProRule" id="PRU00221"/>
    </source>
</evidence>
<dbReference type="PROSITE" id="PS50082">
    <property type="entry name" value="WD_REPEATS_2"/>
    <property type="match status" value="5"/>
</dbReference>
<feature type="repeat" description="WD" evidence="3">
    <location>
        <begin position="901"/>
        <end position="942"/>
    </location>
</feature>
<dbReference type="Pfam" id="PF00400">
    <property type="entry name" value="WD40"/>
    <property type="match status" value="5"/>
</dbReference>
<protein>
    <recommendedName>
        <fullName evidence="4">NACHT domain-containing protein</fullName>
    </recommendedName>
</protein>
<dbReference type="VEuPathDB" id="FungiDB:BD410DRAFT_773626"/>
<dbReference type="OrthoDB" id="3027122at2759"/>
<dbReference type="STRING" id="50990.A0A4Y7PXE3"/>
<dbReference type="InterPro" id="IPR036322">
    <property type="entry name" value="WD40_repeat_dom_sf"/>
</dbReference>
<dbReference type="AlphaFoldDB" id="A0A4Y7PXE3"/>
<dbReference type="CDD" id="cd21037">
    <property type="entry name" value="MLKL_NTD"/>
    <property type="match status" value="1"/>
</dbReference>
<dbReference type="InterPro" id="IPR015943">
    <property type="entry name" value="WD40/YVTN_repeat-like_dom_sf"/>
</dbReference>
<feature type="repeat" description="WD" evidence="3">
    <location>
        <begin position="1073"/>
        <end position="1107"/>
    </location>
</feature>
<dbReference type="SUPFAM" id="SSF52540">
    <property type="entry name" value="P-loop containing nucleoside triphosphate hydrolases"/>
    <property type="match status" value="1"/>
</dbReference>
<feature type="repeat" description="WD" evidence="3">
    <location>
        <begin position="949"/>
        <end position="983"/>
    </location>
</feature>
<dbReference type="Gene3D" id="3.40.50.300">
    <property type="entry name" value="P-loop containing nucleotide triphosphate hydrolases"/>
    <property type="match status" value="1"/>
</dbReference>